<organism evidence="4 5">
    <name type="scientific">Streptomyces finlayi</name>
    <dbReference type="NCBI Taxonomy" id="67296"/>
    <lineage>
        <taxon>Bacteria</taxon>
        <taxon>Bacillati</taxon>
        <taxon>Actinomycetota</taxon>
        <taxon>Actinomycetes</taxon>
        <taxon>Kitasatosporales</taxon>
        <taxon>Streptomycetaceae</taxon>
        <taxon>Streptomyces</taxon>
    </lineage>
</organism>
<accession>A0A919CAD9</accession>
<dbReference type="EMBL" id="BMVC01000005">
    <property type="protein sequence ID" value="GHC92598.1"/>
    <property type="molecule type" value="Genomic_DNA"/>
</dbReference>
<feature type="transmembrane region" description="Helical" evidence="2">
    <location>
        <begin position="34"/>
        <end position="55"/>
    </location>
</feature>
<dbReference type="Proteomes" id="UP000638353">
    <property type="component" value="Unassembled WGS sequence"/>
</dbReference>
<reference evidence="4" key="1">
    <citation type="journal article" date="2014" name="Int. J. Syst. Evol. Microbiol.">
        <title>Complete genome sequence of Corynebacterium casei LMG S-19264T (=DSM 44701T), isolated from a smear-ripened cheese.</title>
        <authorList>
            <consortium name="US DOE Joint Genome Institute (JGI-PGF)"/>
            <person name="Walter F."/>
            <person name="Albersmeier A."/>
            <person name="Kalinowski J."/>
            <person name="Ruckert C."/>
        </authorList>
    </citation>
    <scope>NUCLEOTIDE SEQUENCE</scope>
    <source>
        <strain evidence="4">JCM 4637</strain>
    </source>
</reference>
<dbReference type="RefSeq" id="WP_189821698.1">
    <property type="nucleotide sequence ID" value="NZ_BMVC01000005.1"/>
</dbReference>
<evidence type="ECO:0000256" key="1">
    <source>
        <dbReference type="SAM" id="MobiDB-lite"/>
    </source>
</evidence>
<keyword evidence="2" id="KW-0812">Transmembrane</keyword>
<gene>
    <name evidence="4" type="ORF">GCM10010334_28700</name>
</gene>
<proteinExistence type="predicted"/>
<evidence type="ECO:0000259" key="3">
    <source>
        <dbReference type="Pfam" id="PF13462"/>
    </source>
</evidence>
<comment type="caution">
    <text evidence="4">The sequence shown here is derived from an EMBL/GenBank/DDBJ whole genome shotgun (WGS) entry which is preliminary data.</text>
</comment>
<reference evidence="4" key="2">
    <citation type="submission" date="2020-09" db="EMBL/GenBank/DDBJ databases">
        <authorList>
            <person name="Sun Q."/>
            <person name="Ohkuma M."/>
        </authorList>
    </citation>
    <scope>NUCLEOTIDE SEQUENCE</scope>
    <source>
        <strain evidence="4">JCM 4637</strain>
    </source>
</reference>
<evidence type="ECO:0000256" key="2">
    <source>
        <dbReference type="SAM" id="Phobius"/>
    </source>
</evidence>
<dbReference type="AlphaFoldDB" id="A0A919CAD9"/>
<protein>
    <submittedName>
        <fullName evidence="4">DSBA oxidoreductase</fullName>
    </submittedName>
</protein>
<feature type="compositionally biased region" description="Low complexity" evidence="1">
    <location>
        <begin position="1"/>
        <end position="11"/>
    </location>
</feature>
<evidence type="ECO:0000313" key="4">
    <source>
        <dbReference type="EMBL" id="GHC92598.1"/>
    </source>
</evidence>
<sequence>MSARNNQANKAAARERLKAERERQAKKDKTKRQLVVAGSVVAVLAIAGGVGYFVVQANKPKAWEAAADVAEKGSVTKPANTSGADGTTVVIGKADAKKTLELYEDPRCPSCAAFEQANGEQVKKDVDAGKYKVQYVGATFIDNMAGGEGSKNATSALGAALNVSGEAFLEYKGKLYSQANHPDEREDKFADDNYLIKVADQVPALKGNKKFQDAVKGGTFDAWALKMSAKFDASGIKGTPTLKMDGKTLVKEGTEAAPMAPADFAAAMEKALKA</sequence>
<feature type="region of interest" description="Disordered" evidence="1">
    <location>
        <begin position="1"/>
        <end position="30"/>
    </location>
</feature>
<feature type="compositionally biased region" description="Basic and acidic residues" evidence="1">
    <location>
        <begin position="12"/>
        <end position="27"/>
    </location>
</feature>
<evidence type="ECO:0000313" key="5">
    <source>
        <dbReference type="Proteomes" id="UP000638353"/>
    </source>
</evidence>
<dbReference type="Gene3D" id="3.40.30.10">
    <property type="entry name" value="Glutaredoxin"/>
    <property type="match status" value="1"/>
</dbReference>
<name>A0A919CAD9_9ACTN</name>
<dbReference type="SUPFAM" id="SSF52833">
    <property type="entry name" value="Thioredoxin-like"/>
    <property type="match status" value="1"/>
</dbReference>
<dbReference type="InterPro" id="IPR036249">
    <property type="entry name" value="Thioredoxin-like_sf"/>
</dbReference>
<feature type="domain" description="Thioredoxin-like fold" evidence="3">
    <location>
        <begin position="86"/>
        <end position="250"/>
    </location>
</feature>
<keyword evidence="2" id="KW-0472">Membrane</keyword>
<dbReference type="Pfam" id="PF13462">
    <property type="entry name" value="Thioredoxin_4"/>
    <property type="match status" value="1"/>
</dbReference>
<dbReference type="InterPro" id="IPR012336">
    <property type="entry name" value="Thioredoxin-like_fold"/>
</dbReference>
<keyword evidence="2" id="KW-1133">Transmembrane helix</keyword>